<comment type="cofactor">
    <cofactor evidence="12">
        <name>Fe(2+)</name>
        <dbReference type="ChEBI" id="CHEBI:29033"/>
    </cofactor>
    <text evidence="12">Binds 1 Fe(2+) ion per subunit.</text>
</comment>
<dbReference type="GO" id="GO:0032453">
    <property type="term" value="F:histone H3K4 demethylase activity"/>
    <property type="evidence" value="ECO:0007669"/>
    <property type="project" value="TreeGrafter"/>
</dbReference>
<dbReference type="InterPro" id="IPR039994">
    <property type="entry name" value="NO66-like"/>
</dbReference>
<dbReference type="Pfam" id="PF08007">
    <property type="entry name" value="JmjC_2"/>
    <property type="match status" value="1"/>
</dbReference>
<evidence type="ECO:0000313" key="16">
    <source>
        <dbReference type="Proteomes" id="UP000005408"/>
    </source>
</evidence>
<keyword evidence="7 12" id="KW-0560">Oxidoreductase</keyword>
<keyword evidence="9 12" id="KW-0805">Transcription regulation</keyword>
<name>A0A8W8IDF6_MAGGI</name>
<dbReference type="EC" id="1.14.11.-" evidence="12"/>
<comment type="function">
    <text evidence="12">Oxygenase that can act as both a histone lysine demethylase and a ribosomal histidine hydroxylase.</text>
</comment>
<dbReference type="SMR" id="A0A8W8IDF6"/>
<keyword evidence="16" id="KW-1185">Reference proteome</keyword>
<dbReference type="Gene3D" id="3.90.930.40">
    <property type="match status" value="1"/>
</dbReference>
<dbReference type="Gene3D" id="1.10.10.1500">
    <property type="entry name" value="JmjC domain-containing ribosomal oxygenase (ROX), dimer domain"/>
    <property type="match status" value="1"/>
</dbReference>
<evidence type="ECO:0000256" key="5">
    <source>
        <dbReference type="ARBA" id="ARBA00022853"/>
    </source>
</evidence>
<sequence length="702" mass="79203">MSHSKKVSAFSVFKGRKDSASSLDSRASIRKASSSQSIREDVKKALDGKGKKLMKVLKGGSLRSSLRNTPKSRPTILPEPQSDHPVQLTSVRSTTDLEEDQGTLQDRGRPLSTPVIPKQISAVRPTRNQNIPPSGKRSSPAPPTEKQSPGNRSNRSSIETATPLAEASNKQFSSLKPSKHKKTPSPRVSDGAGRHIGKNKRDGVEVDNKPAKKKKKDNSEVQMQDCSTEEMEHAVSFEDESTSSSQLPYMFNSGEEARKIFECLIHPVKPDKFFRELWERKPLLVQRHMAQYNDGWFSTAELDKILREENIQFSTNLDVTTFTNGQRETHNPVGRAFPSVVWDFYQNGCSVRLLNPQTYSRNVWKLLSVLQEYFNCCVGANVYLTPPGTQGFAPHYDDIEAFILQLEGRKHWRLYSPRTDNEVLPRLSSGNFSEKDLGKPILDTVLDPGDLLYFPRGTIHQGNCMEDTHSLHITVSCYQKNTWGDLFEKMVPRALQIAIDEDVEFRRGLPREYSSYMGIANSDMDGAPRNLFLKKVEQLMVRMIQHLPVDSACDQMAKSFIHDSLPPVLSDAEKAFSVHGSGEHWDKEKMCVVGTAEMEPDTTIKIIRKGILRLLTEEDEVRIYHSLENTRLYHEIEPTFIQISSEVAPAVEYLIHSYPKYVTVESLPLPSIDQRIDVASMLYEKGLLLTGEQLLPLDEDSS</sequence>
<evidence type="ECO:0000256" key="13">
    <source>
        <dbReference type="SAM" id="MobiDB-lite"/>
    </source>
</evidence>
<feature type="compositionally biased region" description="Basic and acidic residues" evidence="13">
    <location>
        <begin position="38"/>
        <end position="50"/>
    </location>
</feature>
<feature type="compositionally biased region" description="Polar residues" evidence="13">
    <location>
        <begin position="63"/>
        <end position="72"/>
    </location>
</feature>
<keyword evidence="8 12" id="KW-0408">Iron</keyword>
<feature type="domain" description="JmjC" evidence="14">
    <location>
        <begin position="355"/>
        <end position="494"/>
    </location>
</feature>
<feature type="compositionally biased region" description="Polar residues" evidence="13">
    <location>
        <begin position="20"/>
        <end position="37"/>
    </location>
</feature>
<evidence type="ECO:0000256" key="10">
    <source>
        <dbReference type="ARBA" id="ARBA00023163"/>
    </source>
</evidence>
<dbReference type="PANTHER" id="PTHR13096">
    <property type="entry name" value="MINA53 MYC INDUCED NUCLEAR ANTIGEN"/>
    <property type="match status" value="1"/>
</dbReference>
<evidence type="ECO:0000256" key="12">
    <source>
        <dbReference type="RuleBase" id="RU366061"/>
    </source>
</evidence>
<reference evidence="15" key="1">
    <citation type="submission" date="2022-08" db="UniProtKB">
        <authorList>
            <consortium name="EnsemblMetazoa"/>
        </authorList>
    </citation>
    <scope>IDENTIFICATION</scope>
    <source>
        <strain evidence="15">05x7-T-G4-1.051#20</strain>
    </source>
</reference>
<evidence type="ECO:0000313" key="15">
    <source>
        <dbReference type="EnsemblMetazoa" id="G13479.1:cds"/>
    </source>
</evidence>
<feature type="compositionally biased region" description="Basic and acidic residues" evidence="13">
    <location>
        <begin position="199"/>
        <end position="210"/>
    </location>
</feature>
<comment type="subcellular location">
    <subcellularLocation>
        <location evidence="1 12">Nucleus</location>
    </subcellularLocation>
</comment>
<keyword evidence="5" id="KW-0156">Chromatin regulator</keyword>
<dbReference type="FunFam" id="1.10.10.1500:FF:000001">
    <property type="entry name" value="ribosomal oxygenase 1 isoform X1"/>
    <property type="match status" value="1"/>
</dbReference>
<dbReference type="Proteomes" id="UP000005408">
    <property type="component" value="Unassembled WGS sequence"/>
</dbReference>
<evidence type="ECO:0000256" key="3">
    <source>
        <dbReference type="ARBA" id="ARBA00022491"/>
    </source>
</evidence>
<dbReference type="GO" id="GO:0005730">
    <property type="term" value="C:nucleolus"/>
    <property type="evidence" value="ECO:0007669"/>
    <property type="project" value="TreeGrafter"/>
</dbReference>
<keyword evidence="6 12" id="KW-0223">Dioxygenase</keyword>
<proteinExistence type="inferred from homology"/>
<evidence type="ECO:0000256" key="1">
    <source>
        <dbReference type="ARBA" id="ARBA00004123"/>
    </source>
</evidence>
<accession>A0A8W8IDF6</accession>
<dbReference type="OMA" id="HAIALCI"/>
<dbReference type="GO" id="GO:0051864">
    <property type="term" value="F:histone H3K36 demethylase activity"/>
    <property type="evidence" value="ECO:0007669"/>
    <property type="project" value="TreeGrafter"/>
</dbReference>
<dbReference type="PROSITE" id="PS51184">
    <property type="entry name" value="JMJC"/>
    <property type="match status" value="1"/>
</dbReference>
<comment type="similarity">
    <text evidence="2">Belongs to the ROX family. NO66 subfamily.</text>
</comment>
<feature type="compositionally biased region" description="Polar residues" evidence="13">
    <location>
        <begin position="145"/>
        <end position="160"/>
    </location>
</feature>
<dbReference type="FunFam" id="2.60.120.650:FF:000013">
    <property type="entry name" value="Ribosomal oxygenase 1"/>
    <property type="match status" value="1"/>
</dbReference>
<evidence type="ECO:0000256" key="11">
    <source>
        <dbReference type="ARBA" id="ARBA00023242"/>
    </source>
</evidence>
<evidence type="ECO:0000256" key="7">
    <source>
        <dbReference type="ARBA" id="ARBA00023002"/>
    </source>
</evidence>
<dbReference type="InterPro" id="IPR003347">
    <property type="entry name" value="JmjC_dom"/>
</dbReference>
<evidence type="ECO:0000256" key="6">
    <source>
        <dbReference type="ARBA" id="ARBA00022964"/>
    </source>
</evidence>
<keyword evidence="3" id="KW-0678">Repressor</keyword>
<evidence type="ECO:0000256" key="8">
    <source>
        <dbReference type="ARBA" id="ARBA00023004"/>
    </source>
</evidence>
<dbReference type="InterPro" id="IPR049043">
    <property type="entry name" value="WHD_RIOX1"/>
</dbReference>
<keyword evidence="11 12" id="KW-0539">Nucleus</keyword>
<dbReference type="Pfam" id="PF21233">
    <property type="entry name" value="WHD_RIOX1"/>
    <property type="match status" value="1"/>
</dbReference>
<dbReference type="AlphaFoldDB" id="A0A8W8IDF6"/>
<dbReference type="SUPFAM" id="SSF51197">
    <property type="entry name" value="Clavaminate synthase-like"/>
    <property type="match status" value="1"/>
</dbReference>
<dbReference type="EnsemblMetazoa" id="G13479.1">
    <property type="protein sequence ID" value="G13479.1:cds"/>
    <property type="gene ID" value="G13479"/>
</dbReference>
<dbReference type="Gene3D" id="2.60.120.650">
    <property type="entry name" value="Cupin"/>
    <property type="match status" value="1"/>
</dbReference>
<evidence type="ECO:0000256" key="2">
    <source>
        <dbReference type="ARBA" id="ARBA00010309"/>
    </source>
</evidence>
<evidence type="ECO:0000256" key="4">
    <source>
        <dbReference type="ARBA" id="ARBA00022723"/>
    </source>
</evidence>
<keyword evidence="4 12" id="KW-0479">Metal-binding</keyword>
<feature type="region of interest" description="Disordered" evidence="13">
    <location>
        <begin position="1"/>
        <end position="246"/>
    </location>
</feature>
<dbReference type="PANTHER" id="PTHR13096:SF8">
    <property type="entry name" value="RIBOSOMAL OXYGENASE 1"/>
    <property type="match status" value="1"/>
</dbReference>
<evidence type="ECO:0000259" key="14">
    <source>
        <dbReference type="PROSITE" id="PS51184"/>
    </source>
</evidence>
<evidence type="ECO:0000256" key="9">
    <source>
        <dbReference type="ARBA" id="ARBA00023015"/>
    </source>
</evidence>
<dbReference type="FunFam" id="3.90.930.40:FF:000001">
    <property type="entry name" value="ribosomal oxygenase 1 isoform X1"/>
    <property type="match status" value="1"/>
</dbReference>
<keyword evidence="10 12" id="KW-0804">Transcription</keyword>
<protein>
    <recommendedName>
        <fullName evidence="12">Bifunctional lysine-specific demethylase and histidyl-hydroxylase</fullName>
        <ecNumber evidence="12">1.14.11.-</ecNumber>
    </recommendedName>
</protein>
<dbReference type="GO" id="GO:0005506">
    <property type="term" value="F:iron ion binding"/>
    <property type="evidence" value="ECO:0007669"/>
    <property type="project" value="UniProtKB-UniRule"/>
</dbReference>
<organism evidence="15 16">
    <name type="scientific">Magallana gigas</name>
    <name type="common">Pacific oyster</name>
    <name type="synonym">Crassostrea gigas</name>
    <dbReference type="NCBI Taxonomy" id="29159"/>
    <lineage>
        <taxon>Eukaryota</taxon>
        <taxon>Metazoa</taxon>
        <taxon>Spiralia</taxon>
        <taxon>Lophotrochozoa</taxon>
        <taxon>Mollusca</taxon>
        <taxon>Bivalvia</taxon>
        <taxon>Autobranchia</taxon>
        <taxon>Pteriomorphia</taxon>
        <taxon>Ostreida</taxon>
        <taxon>Ostreoidea</taxon>
        <taxon>Ostreidae</taxon>
        <taxon>Magallana</taxon>
    </lineage>
</organism>